<gene>
    <name evidence="2" type="ORF">SAMN05444148_1687</name>
</gene>
<dbReference type="Proteomes" id="UP000184522">
    <property type="component" value="Unassembled WGS sequence"/>
</dbReference>
<accession>A0A1M5RUJ0</accession>
<feature type="transmembrane region" description="Helical" evidence="1">
    <location>
        <begin position="263"/>
        <end position="286"/>
    </location>
</feature>
<dbReference type="InterPro" id="IPR022270">
    <property type="entry name" value="Blh_diox"/>
</dbReference>
<dbReference type="GO" id="GO:0004497">
    <property type="term" value="F:monooxygenase activity"/>
    <property type="evidence" value="ECO:0007669"/>
    <property type="project" value="UniProtKB-KW"/>
</dbReference>
<dbReference type="RefSeq" id="WP_073085436.1">
    <property type="nucleotide sequence ID" value="NZ_FQWS01000002.1"/>
</dbReference>
<keyword evidence="1" id="KW-0560">Oxidoreductase</keyword>
<keyword evidence="1" id="KW-0472">Membrane</keyword>
<dbReference type="GO" id="GO:0010436">
    <property type="term" value="F:carotenoid dioxygenase activity"/>
    <property type="evidence" value="ECO:0007669"/>
    <property type="project" value="UniProtKB-UniRule"/>
</dbReference>
<reference evidence="3" key="1">
    <citation type="submission" date="2016-11" db="EMBL/GenBank/DDBJ databases">
        <authorList>
            <person name="Varghese N."/>
            <person name="Submissions S."/>
        </authorList>
    </citation>
    <scope>NUCLEOTIDE SEQUENCE [LARGE SCALE GENOMIC DNA]</scope>
    <source>
        <strain evidence="3">DSM 25330</strain>
    </source>
</reference>
<dbReference type="GO" id="GO:0005506">
    <property type="term" value="F:iron ion binding"/>
    <property type="evidence" value="ECO:0007669"/>
    <property type="project" value="UniProtKB-UniRule"/>
</dbReference>
<keyword evidence="1" id="KW-0479">Metal-binding</keyword>
<dbReference type="HAMAP" id="MF_02093">
    <property type="entry name" value="Beta_carotene_diox"/>
    <property type="match status" value="1"/>
</dbReference>
<keyword evidence="3" id="KW-1185">Reference proteome</keyword>
<feature type="transmembrane region" description="Helical" evidence="1">
    <location>
        <begin position="65"/>
        <end position="92"/>
    </location>
</feature>
<sequence>MRNIQNFNIVSTFLCLWLAVYLTTSLEQYLACFFILTVGLMHGSNDIKIIKRVYNNSSISYYKTLILYIMVVLFGALMFFLIPKIALILFILVSGFHFGEQHFHEVRFQYKWIKKSLYVSYGCAIIFLLLYTNAQESIEIISQITGESITINFLMVSLISSLMVFVSCFVILYKSITNPIRELFNILVFFIVFKTASLLWAFAIYFVLWHSLPSVLDQVKYLFKEVNKRSVLEYVKSSAIYWIVSVVGLFLLLNFLVKQEDLFYAVFFSFLAAITFPHVIVMTKIFKH</sequence>
<keyword evidence="1" id="KW-1003">Cell membrane</keyword>
<keyword evidence="2" id="KW-0503">Monooxygenase</keyword>
<name>A0A1M5RUJ0_9FLAO</name>
<comment type="cofactor">
    <cofactor evidence="1">
        <name>Fe(2+)</name>
        <dbReference type="ChEBI" id="CHEBI:29033"/>
    </cofactor>
</comment>
<comment type="catalytic activity">
    <reaction evidence="1">
        <text>all-trans-beta-carotene + O2 = 2 all-trans-retinal</text>
        <dbReference type="Rhea" id="RHEA:32887"/>
        <dbReference type="ChEBI" id="CHEBI:15379"/>
        <dbReference type="ChEBI" id="CHEBI:17579"/>
        <dbReference type="ChEBI" id="CHEBI:17898"/>
        <dbReference type="EC" id="1.13.11.63"/>
    </reaction>
</comment>
<comment type="similarity">
    <text evidence="1">Belongs to the Brp/Blh beta-carotene diooxygenase family.</text>
</comment>
<keyword evidence="1" id="KW-1133">Transmembrane helix</keyword>
<evidence type="ECO:0000256" key="1">
    <source>
        <dbReference type="HAMAP-Rule" id="MF_02093"/>
    </source>
</evidence>
<dbReference type="GO" id="GO:0016121">
    <property type="term" value="P:carotene catabolic process"/>
    <property type="evidence" value="ECO:0007669"/>
    <property type="project" value="UniProtKB-UniRule"/>
</dbReference>
<feature type="transmembrane region" description="Helical" evidence="1">
    <location>
        <begin position="184"/>
        <end position="208"/>
    </location>
</feature>
<dbReference type="GO" id="GO:0005886">
    <property type="term" value="C:plasma membrane"/>
    <property type="evidence" value="ECO:0007669"/>
    <property type="project" value="UniProtKB-SubCell"/>
</dbReference>
<proteinExistence type="inferred from homology"/>
<dbReference type="OrthoDB" id="945227at2"/>
<dbReference type="GO" id="GO:0003834">
    <property type="term" value="F:beta-carotene 15,15'-dioxygenase activity"/>
    <property type="evidence" value="ECO:0007669"/>
    <property type="project" value="UniProtKB-EC"/>
</dbReference>
<dbReference type="EC" id="1.13.11.63" evidence="1"/>
<keyword evidence="1" id="KW-0408">Iron</keyword>
<keyword evidence="1" id="KW-0223">Dioxygenase</keyword>
<dbReference type="NCBIfam" id="TIGR03753">
    <property type="entry name" value="blh_monoox"/>
    <property type="match status" value="1"/>
</dbReference>
<feature type="transmembrane region" description="Helical" evidence="1">
    <location>
        <begin position="239"/>
        <end position="257"/>
    </location>
</feature>
<comment type="subcellular location">
    <subcellularLocation>
        <location evidence="1">Cell membrane</location>
        <topology evidence="1">Multi-pass membrane protein</topology>
    </subcellularLocation>
</comment>
<feature type="transmembrane region" description="Helical" evidence="1">
    <location>
        <begin position="112"/>
        <end position="131"/>
    </location>
</feature>
<comment type="function">
    <text evidence="1">Catalyzes the cleavage of beta-carotene at its central double bond (15,15') to yield two molecules of all-trans-retinal.</text>
</comment>
<protein>
    <recommendedName>
        <fullName evidence="1">Probable beta-carotene 15,15'-dioxygenase</fullName>
        <ecNumber evidence="1">1.13.11.63</ecNumber>
    </recommendedName>
</protein>
<dbReference type="STRING" id="1089305.SAMN05444148_1687"/>
<organism evidence="2 3">
    <name type="scientific">Winogradskyella jejuensis</name>
    <dbReference type="NCBI Taxonomy" id="1089305"/>
    <lineage>
        <taxon>Bacteria</taxon>
        <taxon>Pseudomonadati</taxon>
        <taxon>Bacteroidota</taxon>
        <taxon>Flavobacteriia</taxon>
        <taxon>Flavobacteriales</taxon>
        <taxon>Flavobacteriaceae</taxon>
        <taxon>Winogradskyella</taxon>
    </lineage>
</organism>
<dbReference type="AlphaFoldDB" id="A0A1M5RUJ0"/>
<evidence type="ECO:0000313" key="3">
    <source>
        <dbReference type="Proteomes" id="UP000184522"/>
    </source>
</evidence>
<dbReference type="EMBL" id="FQWS01000002">
    <property type="protein sequence ID" value="SHH29850.1"/>
    <property type="molecule type" value="Genomic_DNA"/>
</dbReference>
<evidence type="ECO:0000313" key="2">
    <source>
        <dbReference type="EMBL" id="SHH29850.1"/>
    </source>
</evidence>
<comment type="caution">
    <text evidence="1">Lacks conserved residue(s) required for the propagation of feature annotation.</text>
</comment>
<feature type="transmembrane region" description="Helical" evidence="1">
    <location>
        <begin position="151"/>
        <end position="172"/>
    </location>
</feature>
<dbReference type="Pfam" id="PF15461">
    <property type="entry name" value="BCD"/>
    <property type="match status" value="1"/>
</dbReference>
<keyword evidence="1" id="KW-0812">Transmembrane</keyword>